<dbReference type="InterPro" id="IPR046469">
    <property type="entry name" value="SAM_HAT_N"/>
</dbReference>
<dbReference type="SUPFAM" id="SSF102522">
    <property type="entry name" value="Bacterial fluorinating enzyme, N-terminal domain"/>
    <property type="match status" value="1"/>
</dbReference>
<comment type="similarity">
    <text evidence="2">Belongs to the SAM hydrolase / SAM-dependent halogenase family.</text>
</comment>
<dbReference type="PIRSF" id="PIRSF006779">
    <property type="entry name" value="UCP006779"/>
    <property type="match status" value="1"/>
</dbReference>
<feature type="transmembrane region" description="Helical" evidence="3">
    <location>
        <begin position="21"/>
        <end position="40"/>
    </location>
</feature>
<evidence type="ECO:0000256" key="1">
    <source>
        <dbReference type="ARBA" id="ARBA00022691"/>
    </source>
</evidence>
<evidence type="ECO:0008006" key="8">
    <source>
        <dbReference type="Google" id="ProtNLM"/>
    </source>
</evidence>
<organism evidence="6 7">
    <name type="scientific">candidate division WOR-3 bacterium JGI_Cruoil_03_44_89</name>
    <dbReference type="NCBI Taxonomy" id="1973748"/>
    <lineage>
        <taxon>Bacteria</taxon>
        <taxon>Bacteria division WOR-3</taxon>
    </lineage>
</organism>
<keyword evidence="1" id="KW-0949">S-adenosyl-L-methionine</keyword>
<evidence type="ECO:0000313" key="7">
    <source>
        <dbReference type="Proteomes" id="UP000215215"/>
    </source>
</evidence>
<dbReference type="InterPro" id="IPR023228">
    <property type="entry name" value="SAM_OH_AdoTrfase_N_sf"/>
</dbReference>
<comment type="caution">
    <text evidence="6">The sequence shown here is derived from an EMBL/GenBank/DDBJ whole genome shotgun (WGS) entry which is preliminary data.</text>
</comment>
<evidence type="ECO:0000259" key="5">
    <source>
        <dbReference type="Pfam" id="PF20257"/>
    </source>
</evidence>
<keyword evidence="3" id="KW-1133">Transmembrane helix</keyword>
<evidence type="ECO:0000313" key="6">
    <source>
        <dbReference type="EMBL" id="OYD17545.1"/>
    </source>
</evidence>
<keyword evidence="3" id="KW-0812">Transmembrane</keyword>
<dbReference type="PANTHER" id="PTHR35092">
    <property type="entry name" value="CHLORINASE MJ1651"/>
    <property type="match status" value="1"/>
</dbReference>
<feature type="domain" description="S-adenosyl-l-methionine hydroxide adenosyltransferase C-terminal" evidence="5">
    <location>
        <begin position="216"/>
        <end position="293"/>
    </location>
</feature>
<keyword evidence="3" id="KW-0472">Membrane</keyword>
<dbReference type="AlphaFoldDB" id="A0A235C169"/>
<dbReference type="EMBL" id="NOZQ01000005">
    <property type="protein sequence ID" value="OYD17545.1"/>
    <property type="molecule type" value="Genomic_DNA"/>
</dbReference>
<gene>
    <name evidence="6" type="ORF">CH333_00530</name>
</gene>
<evidence type="ECO:0000256" key="3">
    <source>
        <dbReference type="SAM" id="Phobius"/>
    </source>
</evidence>
<dbReference type="Gene3D" id="2.40.30.90">
    <property type="entry name" value="Bacterial fluorinating enzyme like"/>
    <property type="match status" value="1"/>
</dbReference>
<evidence type="ECO:0000259" key="4">
    <source>
        <dbReference type="Pfam" id="PF01887"/>
    </source>
</evidence>
<dbReference type="InterPro" id="IPR046470">
    <property type="entry name" value="SAM_HAT_C"/>
</dbReference>
<dbReference type="Proteomes" id="UP000215215">
    <property type="component" value="Unassembled WGS sequence"/>
</dbReference>
<evidence type="ECO:0000256" key="2">
    <source>
        <dbReference type="ARBA" id="ARBA00024035"/>
    </source>
</evidence>
<accession>A0A235C169</accession>
<name>A0A235C169_UNCW3</name>
<dbReference type="InterPro" id="IPR023227">
    <property type="entry name" value="SAM_OH_AdoTrfase_C_sf"/>
</dbReference>
<feature type="domain" description="S-adenosyl-l-methionine hydroxide adenosyltransferase N-terminal" evidence="4">
    <location>
        <begin position="54"/>
        <end position="189"/>
    </location>
</feature>
<dbReference type="Pfam" id="PF20257">
    <property type="entry name" value="SAM_HAT_C"/>
    <property type="match status" value="1"/>
</dbReference>
<dbReference type="Gene3D" id="3.40.50.10790">
    <property type="entry name" value="S-adenosyl-l-methionine hydroxide adenosyltransferase, N-terminal"/>
    <property type="match status" value="1"/>
</dbReference>
<sequence>MIIPHKRINVKGKKGNPFNPLTPFHPVIFFLTFCGFRIIIDSVRIYDMQPNSIITLITDFGNRDEYVGAMKGVMLSINPDLRFVDITHSIPPRDIKKAAFILYKAYRYFPGGTVHLIVVDPGVGGRRNPIVVETEKYLFVAPDNGVLSLILADGFKAYKITCKKPKSTTFHGRDVFAPVAAKLASGTSIISLSKPISSIAGHLFSPPQKVTDGILGEVVDVDHFGNVITNIPRSSVKPDRFIVEIKERTIDRISKTYEGKEPIAIWGSSDFLELSVPNGSLAETFNVHRGDKVIIRF</sequence>
<dbReference type="SUPFAM" id="SSF101852">
    <property type="entry name" value="Bacterial fluorinating enzyme, C-terminal domain"/>
    <property type="match status" value="1"/>
</dbReference>
<dbReference type="Pfam" id="PF01887">
    <property type="entry name" value="SAM_HAT_N"/>
    <property type="match status" value="1"/>
</dbReference>
<protein>
    <recommendedName>
        <fullName evidence="8">S-adenosyl-l-methionine hydroxide adenosyltransferase</fullName>
    </recommendedName>
</protein>
<proteinExistence type="inferred from homology"/>
<dbReference type="InterPro" id="IPR002747">
    <property type="entry name" value="SAM_OH_AdoTrfase"/>
</dbReference>
<dbReference type="PANTHER" id="PTHR35092:SF1">
    <property type="entry name" value="CHLORINASE MJ1651"/>
    <property type="match status" value="1"/>
</dbReference>
<reference evidence="6 7" key="1">
    <citation type="submission" date="2017-07" db="EMBL/GenBank/DDBJ databases">
        <title>Recovery of genomes from metagenomes via a dereplication, aggregation, and scoring strategy.</title>
        <authorList>
            <person name="Sieber C.M."/>
            <person name="Probst A.J."/>
            <person name="Sharrar A."/>
            <person name="Thomas B.C."/>
            <person name="Hess M."/>
            <person name="Tringe S.G."/>
            <person name="Banfield J.F."/>
        </authorList>
    </citation>
    <scope>NUCLEOTIDE SEQUENCE [LARGE SCALE GENOMIC DNA]</scope>
    <source>
        <strain evidence="6">JGI_Cruoil_03_44_89</strain>
    </source>
</reference>